<gene>
    <name evidence="1" type="ORF">HFA01_28440</name>
</gene>
<proteinExistence type="predicted"/>
<name>A0A511WYE8_9BACI</name>
<dbReference type="Proteomes" id="UP000321886">
    <property type="component" value="Unassembled WGS sequence"/>
</dbReference>
<dbReference type="EMBL" id="BJYD01000026">
    <property type="protein sequence ID" value="GEN54582.1"/>
    <property type="molecule type" value="Genomic_DNA"/>
</dbReference>
<dbReference type="AlphaFoldDB" id="A0A511WYE8"/>
<accession>A0A511WYE8</accession>
<comment type="caution">
    <text evidence="1">The sequence shown here is derived from an EMBL/GenBank/DDBJ whole genome shotgun (WGS) entry which is preliminary data.</text>
</comment>
<evidence type="ECO:0000313" key="2">
    <source>
        <dbReference type="Proteomes" id="UP000321886"/>
    </source>
</evidence>
<sequence length="59" mass="6570">MSAYYVDEDGKIIEEIPKEDIGPGSNGTFVDSEGTEYHHATQYFNNDQALCTKCPKIAQ</sequence>
<evidence type="ECO:0000313" key="1">
    <source>
        <dbReference type="EMBL" id="GEN54582.1"/>
    </source>
</evidence>
<keyword evidence="2" id="KW-1185">Reference proteome</keyword>
<reference evidence="1 2" key="1">
    <citation type="submission" date="2019-07" db="EMBL/GenBank/DDBJ databases">
        <title>Whole genome shotgun sequence of Halobacillus faecis NBRC 103569.</title>
        <authorList>
            <person name="Hosoyama A."/>
            <person name="Uohara A."/>
            <person name="Ohji S."/>
            <person name="Ichikawa N."/>
        </authorList>
    </citation>
    <scope>NUCLEOTIDE SEQUENCE [LARGE SCALE GENOMIC DNA]</scope>
    <source>
        <strain evidence="1 2">NBRC 103569</strain>
    </source>
</reference>
<organism evidence="1 2">
    <name type="scientific">Halobacillus faecis</name>
    <dbReference type="NCBI Taxonomy" id="360184"/>
    <lineage>
        <taxon>Bacteria</taxon>
        <taxon>Bacillati</taxon>
        <taxon>Bacillota</taxon>
        <taxon>Bacilli</taxon>
        <taxon>Bacillales</taxon>
        <taxon>Bacillaceae</taxon>
        <taxon>Halobacillus</taxon>
    </lineage>
</organism>
<protein>
    <submittedName>
        <fullName evidence="1">Uncharacterized protein</fullName>
    </submittedName>
</protein>